<dbReference type="AlphaFoldDB" id="A0A2Z7D9Y5"/>
<dbReference type="EMBL" id="KQ987872">
    <property type="protein sequence ID" value="KZV56679.1"/>
    <property type="molecule type" value="Genomic_DNA"/>
</dbReference>
<dbReference type="Proteomes" id="UP000250235">
    <property type="component" value="Unassembled WGS sequence"/>
</dbReference>
<keyword evidence="2" id="KW-1185">Reference proteome</keyword>
<evidence type="ECO:0000313" key="2">
    <source>
        <dbReference type="Proteomes" id="UP000250235"/>
    </source>
</evidence>
<organism evidence="1 2">
    <name type="scientific">Dorcoceras hygrometricum</name>
    <dbReference type="NCBI Taxonomy" id="472368"/>
    <lineage>
        <taxon>Eukaryota</taxon>
        <taxon>Viridiplantae</taxon>
        <taxon>Streptophyta</taxon>
        <taxon>Embryophyta</taxon>
        <taxon>Tracheophyta</taxon>
        <taxon>Spermatophyta</taxon>
        <taxon>Magnoliopsida</taxon>
        <taxon>eudicotyledons</taxon>
        <taxon>Gunneridae</taxon>
        <taxon>Pentapetalae</taxon>
        <taxon>asterids</taxon>
        <taxon>lamiids</taxon>
        <taxon>Lamiales</taxon>
        <taxon>Gesneriaceae</taxon>
        <taxon>Didymocarpoideae</taxon>
        <taxon>Trichosporeae</taxon>
        <taxon>Loxocarpinae</taxon>
        <taxon>Dorcoceras</taxon>
    </lineage>
</organism>
<reference evidence="1 2" key="1">
    <citation type="journal article" date="2015" name="Proc. Natl. Acad. Sci. U.S.A.">
        <title>The resurrection genome of Boea hygrometrica: A blueprint for survival of dehydration.</title>
        <authorList>
            <person name="Xiao L."/>
            <person name="Yang G."/>
            <person name="Zhang L."/>
            <person name="Yang X."/>
            <person name="Zhao S."/>
            <person name="Ji Z."/>
            <person name="Zhou Q."/>
            <person name="Hu M."/>
            <person name="Wang Y."/>
            <person name="Chen M."/>
            <person name="Xu Y."/>
            <person name="Jin H."/>
            <person name="Xiao X."/>
            <person name="Hu G."/>
            <person name="Bao F."/>
            <person name="Hu Y."/>
            <person name="Wan P."/>
            <person name="Li L."/>
            <person name="Deng X."/>
            <person name="Kuang T."/>
            <person name="Xiang C."/>
            <person name="Zhu J.K."/>
            <person name="Oliver M.J."/>
            <person name="He Y."/>
        </authorList>
    </citation>
    <scope>NUCLEOTIDE SEQUENCE [LARGE SCALE GENOMIC DNA]</scope>
    <source>
        <strain evidence="2">cv. XS01</strain>
    </source>
</reference>
<sequence>MRIRPPEFETSICDAKYHVSLIESTIKFWNWPPAAAACGGPLLVRISRAHLLARVACAGRRLAQDVAQVVAQGGHECAADCGSLLRAGHDSRPRASRNRCATWPALDRALAARFSHAGRRRASLCAATGRTRGGRTLRRRRAAAVSIVRRWLADERRCWRGHASRLARRRARLPCDFSCGAAAGRPPIRRCSGDVVTADFF</sequence>
<gene>
    <name evidence="1" type="ORF">F511_33764</name>
</gene>
<accession>A0A2Z7D9Y5</accession>
<name>A0A2Z7D9Y5_9LAMI</name>
<evidence type="ECO:0000313" key="1">
    <source>
        <dbReference type="EMBL" id="KZV56679.1"/>
    </source>
</evidence>
<proteinExistence type="predicted"/>
<protein>
    <submittedName>
        <fullName evidence="1">Uncharacterized protein</fullName>
    </submittedName>
</protein>